<dbReference type="AlphaFoldDB" id="A0A2T0WI97"/>
<dbReference type="RefSeq" id="WP_106266660.1">
    <property type="nucleotide sequence ID" value="NZ_PVTQ01000012.1"/>
</dbReference>
<name>A0A2T0WI97_9RHOB</name>
<accession>A0A2T0WI97</accession>
<gene>
    <name evidence="1" type="ORF">CLV74_11268</name>
</gene>
<evidence type="ECO:0000313" key="1">
    <source>
        <dbReference type="EMBL" id="PRY86429.1"/>
    </source>
</evidence>
<reference evidence="1 2" key="1">
    <citation type="submission" date="2018-03" db="EMBL/GenBank/DDBJ databases">
        <title>Genomic Encyclopedia of Archaeal and Bacterial Type Strains, Phase II (KMG-II): from individual species to whole genera.</title>
        <authorList>
            <person name="Goeker M."/>
        </authorList>
    </citation>
    <scope>NUCLEOTIDE SEQUENCE [LARGE SCALE GENOMIC DNA]</scope>
    <source>
        <strain evidence="1 2">DSM 100212</strain>
    </source>
</reference>
<dbReference type="OrthoDB" id="7772846at2"/>
<keyword evidence="2" id="KW-1185">Reference proteome</keyword>
<organism evidence="1 2">
    <name type="scientific">Donghicola tyrosinivorans</name>
    <dbReference type="NCBI Taxonomy" id="1652492"/>
    <lineage>
        <taxon>Bacteria</taxon>
        <taxon>Pseudomonadati</taxon>
        <taxon>Pseudomonadota</taxon>
        <taxon>Alphaproteobacteria</taxon>
        <taxon>Rhodobacterales</taxon>
        <taxon>Roseobacteraceae</taxon>
        <taxon>Donghicola</taxon>
    </lineage>
</organism>
<comment type="caution">
    <text evidence="1">The sequence shown here is derived from an EMBL/GenBank/DDBJ whole genome shotgun (WGS) entry which is preliminary data.</text>
</comment>
<dbReference type="EMBL" id="PVTQ01000012">
    <property type="protein sequence ID" value="PRY86429.1"/>
    <property type="molecule type" value="Genomic_DNA"/>
</dbReference>
<proteinExistence type="predicted"/>
<protein>
    <submittedName>
        <fullName evidence="1">Uncharacterized protein</fullName>
    </submittedName>
</protein>
<sequence>MMNVTLTKTRILEGVWHGVLSCSTSEDGGPSIEVTHLGQPVDGVSVSPQDGDWLLRVPIPAEKISDGVQTFIIRDVTTDEILETFSIMAGDPLSGDLRVELNLLREELDLLKRAFRHHCRTTG</sequence>
<dbReference type="Proteomes" id="UP000238392">
    <property type="component" value="Unassembled WGS sequence"/>
</dbReference>
<evidence type="ECO:0000313" key="2">
    <source>
        <dbReference type="Proteomes" id="UP000238392"/>
    </source>
</evidence>